<reference evidence="1" key="1">
    <citation type="submission" date="2021-06" db="EMBL/GenBank/DDBJ databases">
        <authorList>
            <person name="Kallberg Y."/>
            <person name="Tangrot J."/>
            <person name="Rosling A."/>
        </authorList>
    </citation>
    <scope>NUCLEOTIDE SEQUENCE</scope>
    <source>
        <strain evidence="1">MA453B</strain>
    </source>
</reference>
<evidence type="ECO:0000313" key="1">
    <source>
        <dbReference type="EMBL" id="CAG8825804.1"/>
    </source>
</evidence>
<proteinExistence type="predicted"/>
<dbReference type="EMBL" id="CAJVPY010067082">
    <property type="protein sequence ID" value="CAG8825804.1"/>
    <property type="molecule type" value="Genomic_DNA"/>
</dbReference>
<dbReference type="AlphaFoldDB" id="A0A9N9KFH8"/>
<dbReference type="Proteomes" id="UP000789405">
    <property type="component" value="Unassembled WGS sequence"/>
</dbReference>
<accession>A0A9N9KFH8</accession>
<evidence type="ECO:0000313" key="2">
    <source>
        <dbReference type="Proteomes" id="UP000789405"/>
    </source>
</evidence>
<organism evidence="1 2">
    <name type="scientific">Dentiscutata erythropus</name>
    <dbReference type="NCBI Taxonomy" id="1348616"/>
    <lineage>
        <taxon>Eukaryota</taxon>
        <taxon>Fungi</taxon>
        <taxon>Fungi incertae sedis</taxon>
        <taxon>Mucoromycota</taxon>
        <taxon>Glomeromycotina</taxon>
        <taxon>Glomeromycetes</taxon>
        <taxon>Diversisporales</taxon>
        <taxon>Gigasporaceae</taxon>
        <taxon>Dentiscutata</taxon>
    </lineage>
</organism>
<protein>
    <submittedName>
        <fullName evidence="1">1371_t:CDS:1</fullName>
    </submittedName>
</protein>
<feature type="non-terminal residue" evidence="1">
    <location>
        <position position="1"/>
    </location>
</feature>
<keyword evidence="2" id="KW-1185">Reference proteome</keyword>
<dbReference type="OrthoDB" id="2420498at2759"/>
<gene>
    <name evidence="1" type="ORF">DERYTH_LOCUS27972</name>
</gene>
<name>A0A9N9KFH8_9GLOM</name>
<sequence>TIAEIIPNLPLKALDKFCWINKTWYKEIQHELQKRWKIQAFEFYKLELEEKEKIKEVQKRYSDNGEFQGYMDQYL</sequence>
<comment type="caution">
    <text evidence="1">The sequence shown here is derived from an EMBL/GenBank/DDBJ whole genome shotgun (WGS) entry which is preliminary data.</text>
</comment>